<evidence type="ECO:0000313" key="2">
    <source>
        <dbReference type="EMBL" id="PYC76902.1"/>
    </source>
</evidence>
<dbReference type="RefSeq" id="WP_110671457.1">
    <property type="nucleotide sequence ID" value="NZ_PYBW01000080.1"/>
</dbReference>
<dbReference type="AlphaFoldDB" id="A0A2V4N2B6"/>
<reference evidence="2 3" key="1">
    <citation type="submission" date="2018-03" db="EMBL/GenBank/DDBJ databases">
        <title>Bioinformatic expansion and discovery of thiopeptide antibiotics.</title>
        <authorList>
            <person name="Schwalen C.J."/>
            <person name="Hudson G.A."/>
            <person name="Mitchell D.A."/>
        </authorList>
    </citation>
    <scope>NUCLEOTIDE SEQUENCE [LARGE SCALE GENOMIC DNA]</scope>
    <source>
        <strain evidence="2 3">ATCC 21389</strain>
    </source>
</reference>
<dbReference type="EMBL" id="PYBW01000080">
    <property type="protein sequence ID" value="PYC76902.1"/>
    <property type="molecule type" value="Genomic_DNA"/>
</dbReference>
<keyword evidence="3" id="KW-1185">Reference proteome</keyword>
<dbReference type="Pfam" id="PF18478">
    <property type="entry name" value="PIN_10"/>
    <property type="match status" value="1"/>
</dbReference>
<sequence>MKLLLDENVPLPMARIVRLLLKHHVVEHVAELSGWAGTRDVDLYARAAADGFQVVVTNDTKQLSRPLEVVAIAESGLHRIEYRQNHKHGGLVGLGAAIATVCAGLPHALAELDQADSQRLISLNAVDPSQQSRLRIVDPASAPPKFWPTDSQG</sequence>
<accession>A0A2V4N2B6</accession>
<dbReference type="Proteomes" id="UP000248039">
    <property type="component" value="Unassembled WGS sequence"/>
</dbReference>
<feature type="domain" description="VapC45 PIN like" evidence="1">
    <location>
        <begin position="1"/>
        <end position="78"/>
    </location>
</feature>
<dbReference type="InterPro" id="IPR041375">
    <property type="entry name" value="VapC45_PIN-like"/>
</dbReference>
<organism evidence="2 3">
    <name type="scientific">Streptomyces tateyamensis</name>
    <dbReference type="NCBI Taxonomy" id="565073"/>
    <lineage>
        <taxon>Bacteria</taxon>
        <taxon>Bacillati</taxon>
        <taxon>Actinomycetota</taxon>
        <taxon>Actinomycetes</taxon>
        <taxon>Kitasatosporales</taxon>
        <taxon>Streptomycetaceae</taxon>
        <taxon>Streptomyces</taxon>
    </lineage>
</organism>
<comment type="caution">
    <text evidence="2">The sequence shown here is derived from an EMBL/GenBank/DDBJ whole genome shotgun (WGS) entry which is preliminary data.</text>
</comment>
<dbReference type="OrthoDB" id="3699343at2"/>
<proteinExistence type="predicted"/>
<gene>
    <name evidence="2" type="ORF">C7C46_21180</name>
</gene>
<evidence type="ECO:0000259" key="1">
    <source>
        <dbReference type="Pfam" id="PF18478"/>
    </source>
</evidence>
<name>A0A2V4N2B6_9ACTN</name>
<evidence type="ECO:0000313" key="3">
    <source>
        <dbReference type="Proteomes" id="UP000248039"/>
    </source>
</evidence>
<dbReference type="CDD" id="cd18770">
    <property type="entry name" value="PIN_Mut7-C-like"/>
    <property type="match status" value="1"/>
</dbReference>
<protein>
    <recommendedName>
        <fullName evidence="1">VapC45 PIN like domain-containing protein</fullName>
    </recommendedName>
</protein>